<evidence type="ECO:0000313" key="1">
    <source>
        <dbReference type="EnsemblMetazoa" id="ADIR003973-PA"/>
    </source>
</evidence>
<organism evidence="1 2">
    <name type="scientific">Anopheles dirus</name>
    <dbReference type="NCBI Taxonomy" id="7168"/>
    <lineage>
        <taxon>Eukaryota</taxon>
        <taxon>Metazoa</taxon>
        <taxon>Ecdysozoa</taxon>
        <taxon>Arthropoda</taxon>
        <taxon>Hexapoda</taxon>
        <taxon>Insecta</taxon>
        <taxon>Pterygota</taxon>
        <taxon>Neoptera</taxon>
        <taxon>Endopterygota</taxon>
        <taxon>Diptera</taxon>
        <taxon>Nematocera</taxon>
        <taxon>Culicoidea</taxon>
        <taxon>Culicidae</taxon>
        <taxon>Anophelinae</taxon>
        <taxon>Anopheles</taxon>
    </lineage>
</organism>
<dbReference type="AlphaFoldDB" id="A0A182N8J9"/>
<keyword evidence="2" id="KW-1185">Reference proteome</keyword>
<proteinExistence type="predicted"/>
<dbReference type="STRING" id="7168.A0A182N8J9"/>
<dbReference type="VEuPathDB" id="VectorBase:ADIR003973"/>
<reference evidence="2" key="1">
    <citation type="submission" date="2013-03" db="EMBL/GenBank/DDBJ databases">
        <title>The Genome Sequence of Anopheles dirus WRAIR2.</title>
        <authorList>
            <consortium name="The Broad Institute Genomics Platform"/>
            <person name="Neafsey D.E."/>
            <person name="Walton C."/>
            <person name="Walker B."/>
            <person name="Young S.K."/>
            <person name="Zeng Q."/>
            <person name="Gargeya S."/>
            <person name="Fitzgerald M."/>
            <person name="Haas B."/>
            <person name="Abouelleil A."/>
            <person name="Allen A.W."/>
            <person name="Alvarado L."/>
            <person name="Arachchi H.M."/>
            <person name="Berlin A.M."/>
            <person name="Chapman S.B."/>
            <person name="Gainer-Dewar J."/>
            <person name="Goldberg J."/>
            <person name="Griggs A."/>
            <person name="Gujja S."/>
            <person name="Hansen M."/>
            <person name="Howarth C."/>
            <person name="Imamovic A."/>
            <person name="Ireland A."/>
            <person name="Larimer J."/>
            <person name="McCowan C."/>
            <person name="Murphy C."/>
            <person name="Pearson M."/>
            <person name="Poon T.W."/>
            <person name="Priest M."/>
            <person name="Roberts A."/>
            <person name="Saif S."/>
            <person name="Shea T."/>
            <person name="Sisk P."/>
            <person name="Sykes S."/>
            <person name="Wortman J."/>
            <person name="Nusbaum C."/>
            <person name="Birren B."/>
        </authorList>
    </citation>
    <scope>NUCLEOTIDE SEQUENCE [LARGE SCALE GENOMIC DNA]</scope>
    <source>
        <strain evidence="2">WRAIR2</strain>
    </source>
</reference>
<sequence length="138" mass="15739">MPNSGGPKSSSRRLLSDVPISKLRYNAVIWAHVLVVRQNQRMVNRVHRLLAMSGLRLQHHLLLGERSPSDWDCSTKGRWSYTLIPDIAAWTGRKHGEMDFFMTKFLSGHGCFCWIEAISYPSNLLRLTPGNVNNCPTY</sequence>
<protein>
    <submittedName>
        <fullName evidence="1">Uncharacterized protein</fullName>
    </submittedName>
</protein>
<accession>A0A182N8J9</accession>
<name>A0A182N8J9_9DIPT</name>
<dbReference type="Proteomes" id="UP000075884">
    <property type="component" value="Unassembled WGS sequence"/>
</dbReference>
<evidence type="ECO:0000313" key="2">
    <source>
        <dbReference type="Proteomes" id="UP000075884"/>
    </source>
</evidence>
<reference evidence="1" key="2">
    <citation type="submission" date="2020-05" db="UniProtKB">
        <authorList>
            <consortium name="EnsemblMetazoa"/>
        </authorList>
    </citation>
    <scope>IDENTIFICATION</scope>
    <source>
        <strain evidence="1">WRAIR2</strain>
    </source>
</reference>
<dbReference type="EnsemblMetazoa" id="ADIR003973-RA">
    <property type="protein sequence ID" value="ADIR003973-PA"/>
    <property type="gene ID" value="ADIR003973"/>
</dbReference>